<keyword evidence="1" id="KW-0812">Transmembrane</keyword>
<gene>
    <name evidence="2" type="ORF">DICVIV_11082</name>
</gene>
<keyword evidence="3" id="KW-1185">Reference proteome</keyword>
<name>A0A0D8XGS2_DICVI</name>
<dbReference type="Proteomes" id="UP000053766">
    <property type="component" value="Unassembled WGS sequence"/>
</dbReference>
<evidence type="ECO:0000256" key="1">
    <source>
        <dbReference type="SAM" id="Phobius"/>
    </source>
</evidence>
<dbReference type="OrthoDB" id="5804001at2759"/>
<reference evidence="2 3" key="1">
    <citation type="submission" date="2013-11" db="EMBL/GenBank/DDBJ databases">
        <title>Draft genome of the bovine lungworm Dictyocaulus viviparus.</title>
        <authorList>
            <person name="Mitreva M."/>
        </authorList>
    </citation>
    <scope>NUCLEOTIDE SEQUENCE [LARGE SCALE GENOMIC DNA]</scope>
    <source>
        <strain evidence="2 3">HannoverDv2000</strain>
    </source>
</reference>
<reference evidence="3" key="2">
    <citation type="journal article" date="2016" name="Sci. Rep.">
        <title>Dictyocaulus viviparus genome, variome and transcriptome elucidate lungworm biology and support future intervention.</title>
        <authorList>
            <person name="McNulty S.N."/>
            <person name="Strube C."/>
            <person name="Rosa B.A."/>
            <person name="Martin J.C."/>
            <person name="Tyagi R."/>
            <person name="Choi Y.J."/>
            <person name="Wang Q."/>
            <person name="Hallsworth Pepin K."/>
            <person name="Zhang X."/>
            <person name="Ozersky P."/>
            <person name="Wilson R.K."/>
            <person name="Sternberg P.W."/>
            <person name="Gasser R.B."/>
            <person name="Mitreva M."/>
        </authorList>
    </citation>
    <scope>NUCLEOTIDE SEQUENCE [LARGE SCALE GENOMIC DNA]</scope>
    <source>
        <strain evidence="3">HannoverDv2000</strain>
    </source>
</reference>
<dbReference type="Pfam" id="PF17175">
    <property type="entry name" value="MOLO1"/>
    <property type="match status" value="1"/>
</dbReference>
<sequence>MMNVYGAQYNAPLKALFSALSVSHDWKRKYSSDRLKRSKIKEAAVGFSVNQISEEIATMDIAYKWMNGSGLAFITNALRKLWMQRKEFFHVAMLSLLSLIVASGPVLRVDTEEWVPSSYPDPRINASLCNTVIHSTLCDPDYILTDAWRQAINDNISRQSANKKIINSALFHIAFGHGLREAYGLDAQQCKNYILILGVELAKQIYVWSLAEFSFLYESNDD</sequence>
<dbReference type="GO" id="GO:0005892">
    <property type="term" value="C:acetylcholine-gated channel complex"/>
    <property type="evidence" value="ECO:0007669"/>
    <property type="project" value="InterPro"/>
</dbReference>
<evidence type="ECO:0000313" key="2">
    <source>
        <dbReference type="EMBL" id="KJH42917.1"/>
    </source>
</evidence>
<proteinExistence type="predicted"/>
<dbReference type="PANTHER" id="PTHR33748:SF2">
    <property type="entry name" value="CONSERVED PLASMA MEMBRANE PROTEIN"/>
    <property type="match status" value="1"/>
</dbReference>
<dbReference type="AlphaFoldDB" id="A0A0D8XGS2"/>
<organism evidence="2 3">
    <name type="scientific">Dictyocaulus viviparus</name>
    <name type="common">Bovine lungworm</name>
    <dbReference type="NCBI Taxonomy" id="29172"/>
    <lineage>
        <taxon>Eukaryota</taxon>
        <taxon>Metazoa</taxon>
        <taxon>Ecdysozoa</taxon>
        <taxon>Nematoda</taxon>
        <taxon>Chromadorea</taxon>
        <taxon>Rhabditida</taxon>
        <taxon>Rhabditina</taxon>
        <taxon>Rhabditomorpha</taxon>
        <taxon>Strongyloidea</taxon>
        <taxon>Metastrongylidae</taxon>
        <taxon>Dictyocaulus</taxon>
    </lineage>
</organism>
<dbReference type="InterPro" id="IPR033438">
    <property type="entry name" value="MOLO1"/>
</dbReference>
<dbReference type="PANTHER" id="PTHR33748">
    <property type="entry name" value="PROTEIN CBG04600"/>
    <property type="match status" value="1"/>
</dbReference>
<accession>A0A0D8XGS2</accession>
<keyword evidence="1" id="KW-1133">Transmembrane helix</keyword>
<protein>
    <submittedName>
        <fullName evidence="2">Uncharacterized protein</fullName>
    </submittedName>
</protein>
<keyword evidence="1" id="KW-0472">Membrane</keyword>
<feature type="transmembrane region" description="Helical" evidence="1">
    <location>
        <begin position="88"/>
        <end position="107"/>
    </location>
</feature>
<evidence type="ECO:0000313" key="3">
    <source>
        <dbReference type="Proteomes" id="UP000053766"/>
    </source>
</evidence>
<dbReference type="EMBL" id="KN716610">
    <property type="protein sequence ID" value="KJH42917.1"/>
    <property type="molecule type" value="Genomic_DNA"/>
</dbReference>
<dbReference type="STRING" id="29172.A0A0D8XGS2"/>